<evidence type="ECO:0000313" key="2">
    <source>
        <dbReference type="Proteomes" id="UP000251889"/>
    </source>
</evidence>
<dbReference type="AlphaFoldDB" id="A0A364Y142"/>
<dbReference type="Proteomes" id="UP000251889">
    <property type="component" value="Unassembled WGS sequence"/>
</dbReference>
<dbReference type="EMBL" id="QMFY01000007">
    <property type="protein sequence ID" value="RAW00395.1"/>
    <property type="molecule type" value="Genomic_DNA"/>
</dbReference>
<proteinExistence type="predicted"/>
<reference evidence="1 2" key="1">
    <citation type="submission" date="2018-06" db="EMBL/GenBank/DDBJ databases">
        <title>Chryseolinea flavus sp. nov., a member of the phylum Bacteroidetes isolated from soil.</title>
        <authorList>
            <person name="Li Y."/>
            <person name="Wang J."/>
        </authorList>
    </citation>
    <scope>NUCLEOTIDE SEQUENCE [LARGE SCALE GENOMIC DNA]</scope>
    <source>
        <strain evidence="1 2">SDU1-6</strain>
    </source>
</reference>
<sequence length="339" mass="38481">MYIAASKIKSVWKGILRIVMTTLIAMSLCGCTSGQATGEIEGVWENIKIDSIPVLGPGVSMKRITIRKVGRRSPSYFVFFDKDAPLSMKRIGNNLVHYMRGDSISILIDPITGILKFDTRNILGLYDKPQFKLKKALPVLGEEQPKNHFFDLRSDLYPSGVPGNFVPGMAYLPFKINADLMRKRKITSLTILIYKAGNKLAYTTTFTFNLHGDPINVVEKGDRRERSWIFEYRKDEDRTLAKIVAQHSAGSAREYLFDADGWLVDQLNQKVIKSHLDWTYRNGLPVGLTASSQSMSDRLIYEYDKDDKLVQALDLSGDRVIDAWHYEYQDGLLSRVVID</sequence>
<comment type="caution">
    <text evidence="1">The sequence shown here is derived from an EMBL/GenBank/DDBJ whole genome shotgun (WGS) entry which is preliminary data.</text>
</comment>
<organism evidence="1 2">
    <name type="scientific">Pseudochryseolinea flava</name>
    <dbReference type="NCBI Taxonomy" id="2059302"/>
    <lineage>
        <taxon>Bacteria</taxon>
        <taxon>Pseudomonadati</taxon>
        <taxon>Bacteroidota</taxon>
        <taxon>Cytophagia</taxon>
        <taxon>Cytophagales</taxon>
        <taxon>Fulvivirgaceae</taxon>
        <taxon>Pseudochryseolinea</taxon>
    </lineage>
</organism>
<name>A0A364Y142_9BACT</name>
<evidence type="ECO:0008006" key="3">
    <source>
        <dbReference type="Google" id="ProtNLM"/>
    </source>
</evidence>
<gene>
    <name evidence="1" type="ORF">DQQ10_15195</name>
</gene>
<protein>
    <recommendedName>
        <fullName evidence="3">DUF4595 domain-containing protein</fullName>
    </recommendedName>
</protein>
<dbReference type="PROSITE" id="PS51257">
    <property type="entry name" value="PROKAR_LIPOPROTEIN"/>
    <property type="match status" value="1"/>
</dbReference>
<accession>A0A364Y142</accession>
<evidence type="ECO:0000313" key="1">
    <source>
        <dbReference type="EMBL" id="RAW00395.1"/>
    </source>
</evidence>
<keyword evidence="2" id="KW-1185">Reference proteome</keyword>